<gene>
    <name evidence="3" type="ORF">L227DRAFT_652599</name>
</gene>
<protein>
    <recommendedName>
        <fullName evidence="2">C2H2-type domain-containing protein</fullName>
    </recommendedName>
</protein>
<feature type="compositionally biased region" description="Low complexity" evidence="1">
    <location>
        <begin position="51"/>
        <end position="63"/>
    </location>
</feature>
<keyword evidence="4" id="KW-1185">Reference proteome</keyword>
<dbReference type="PROSITE" id="PS00028">
    <property type="entry name" value="ZINC_FINGER_C2H2_1"/>
    <property type="match status" value="1"/>
</dbReference>
<reference evidence="3" key="1">
    <citation type="journal article" date="2018" name="Genome Biol. Evol.">
        <title>Genomics and development of Lentinus tigrinus, a white-rot wood-decaying mushroom with dimorphic fruiting bodies.</title>
        <authorList>
            <person name="Wu B."/>
            <person name="Xu Z."/>
            <person name="Knudson A."/>
            <person name="Carlson A."/>
            <person name="Chen N."/>
            <person name="Kovaka S."/>
            <person name="LaButti K."/>
            <person name="Lipzen A."/>
            <person name="Pennachio C."/>
            <person name="Riley R."/>
            <person name="Schakwitz W."/>
            <person name="Umezawa K."/>
            <person name="Ohm R.A."/>
            <person name="Grigoriev I.V."/>
            <person name="Nagy L.G."/>
            <person name="Gibbons J."/>
            <person name="Hibbett D."/>
        </authorList>
    </citation>
    <scope>NUCLEOTIDE SEQUENCE [LARGE SCALE GENOMIC DNA]</scope>
    <source>
        <strain evidence="3">ALCF2SS1-6</strain>
    </source>
</reference>
<feature type="region of interest" description="Disordered" evidence="1">
    <location>
        <begin position="1"/>
        <end position="34"/>
    </location>
</feature>
<evidence type="ECO:0000313" key="3">
    <source>
        <dbReference type="EMBL" id="RPD61310.1"/>
    </source>
</evidence>
<organism evidence="3 4">
    <name type="scientific">Lentinus tigrinus ALCF2SS1-6</name>
    <dbReference type="NCBI Taxonomy" id="1328759"/>
    <lineage>
        <taxon>Eukaryota</taxon>
        <taxon>Fungi</taxon>
        <taxon>Dikarya</taxon>
        <taxon>Basidiomycota</taxon>
        <taxon>Agaricomycotina</taxon>
        <taxon>Agaricomycetes</taxon>
        <taxon>Polyporales</taxon>
        <taxon>Polyporaceae</taxon>
        <taxon>Lentinus</taxon>
    </lineage>
</organism>
<dbReference type="Gene3D" id="3.30.160.60">
    <property type="entry name" value="Classic Zinc Finger"/>
    <property type="match status" value="1"/>
</dbReference>
<dbReference type="InterPro" id="IPR013087">
    <property type="entry name" value="Znf_C2H2_type"/>
</dbReference>
<name>A0A5C2SC33_9APHY</name>
<feature type="region of interest" description="Disordered" evidence="1">
    <location>
        <begin position="51"/>
        <end position="71"/>
    </location>
</feature>
<dbReference type="Proteomes" id="UP000313359">
    <property type="component" value="Unassembled WGS sequence"/>
</dbReference>
<feature type="compositionally biased region" description="Low complexity" evidence="1">
    <location>
        <begin position="24"/>
        <end position="34"/>
    </location>
</feature>
<evidence type="ECO:0000313" key="4">
    <source>
        <dbReference type="Proteomes" id="UP000313359"/>
    </source>
</evidence>
<feature type="domain" description="C2H2-type" evidence="2">
    <location>
        <begin position="216"/>
        <end position="237"/>
    </location>
</feature>
<dbReference type="SMART" id="SM00355">
    <property type="entry name" value="ZnF_C2H2"/>
    <property type="match status" value="2"/>
</dbReference>
<dbReference type="AlphaFoldDB" id="A0A5C2SC33"/>
<proteinExistence type="predicted"/>
<sequence length="237" mass="25212">MCPCPPSSSHAPLRQTPFTGPDIPSAASPPSSSAAVPFCVSPTDTVFSPVPSLSSPGVSDSNSLGPQSPVTPPLPIPAHAVFIASPDPWQFPMHLPTPALVMLDSPGILPNLPPGLPMYVLCGTPYTASDSSISAAIPVQPTAPATPQTSPLNVAPTTGPLRKPRRTRTSTTSSAGQTPKRLYECPECGVMIKNRHSNLRQHMQEQHDPNFERSQCPLCPCKYKRPGDLKNHILQKH</sequence>
<dbReference type="EMBL" id="ML122262">
    <property type="protein sequence ID" value="RPD61310.1"/>
    <property type="molecule type" value="Genomic_DNA"/>
</dbReference>
<feature type="compositionally biased region" description="Low complexity" evidence="1">
    <location>
        <begin position="140"/>
        <end position="149"/>
    </location>
</feature>
<dbReference type="OrthoDB" id="2758013at2759"/>
<feature type="region of interest" description="Disordered" evidence="1">
    <location>
        <begin position="140"/>
        <end position="180"/>
    </location>
</feature>
<evidence type="ECO:0000259" key="2">
    <source>
        <dbReference type="PROSITE" id="PS00028"/>
    </source>
</evidence>
<evidence type="ECO:0000256" key="1">
    <source>
        <dbReference type="SAM" id="MobiDB-lite"/>
    </source>
</evidence>
<accession>A0A5C2SC33</accession>